<gene>
    <name evidence="2" type="ORF">PH586_12710</name>
</gene>
<organism evidence="2 3">
    <name type="scientific">Pseudomonas aestuarii</name>
    <dbReference type="NCBI Taxonomy" id="3018340"/>
    <lineage>
        <taxon>Bacteria</taxon>
        <taxon>Pseudomonadati</taxon>
        <taxon>Pseudomonadota</taxon>
        <taxon>Gammaproteobacteria</taxon>
        <taxon>Pseudomonadales</taxon>
        <taxon>Pseudomonadaceae</taxon>
        <taxon>Pseudomonas</taxon>
    </lineage>
</organism>
<proteinExistence type="predicted"/>
<feature type="transmembrane region" description="Helical" evidence="1">
    <location>
        <begin position="126"/>
        <end position="150"/>
    </location>
</feature>
<dbReference type="Proteomes" id="UP001212042">
    <property type="component" value="Unassembled WGS sequence"/>
</dbReference>
<protein>
    <recommendedName>
        <fullName evidence="4">Zinc ribbon domain-containing protein</fullName>
    </recommendedName>
</protein>
<evidence type="ECO:0000313" key="2">
    <source>
        <dbReference type="EMBL" id="MDA7087247.1"/>
    </source>
</evidence>
<accession>A0ABT4XGD6</accession>
<evidence type="ECO:0008006" key="4">
    <source>
        <dbReference type="Google" id="ProtNLM"/>
    </source>
</evidence>
<sequence>MNQCPKCGYLRTAKDAPIHRDICPGCGIAINKWLARADRVAPLTSAPSIDEPPRMGVREHFMQLPGRVDTASLYGRGLLSVGLALWALWFMAHGIDWAIIGGSFMHNINLPFHEFGHVLFSPLGRFMAILGGSLFQVLLPLILLVAFSFFHHDNYAASVTLWWCGQSLVDLAPYIADAPYRAMPLVGGGGEASHDWGNLLVMTGTLDSAQAFARFSFILGVGIMFAALGWGVCLLLKQRRQLSA</sequence>
<keyword evidence="3" id="KW-1185">Reference proteome</keyword>
<evidence type="ECO:0000256" key="1">
    <source>
        <dbReference type="SAM" id="Phobius"/>
    </source>
</evidence>
<reference evidence="2 3" key="1">
    <citation type="submission" date="2023-01" db="EMBL/GenBank/DDBJ databases">
        <title>Pseudomonas SA3-5T sp. nov., isolated from tidal flat sediment.</title>
        <authorList>
            <person name="Kim H.S."/>
            <person name="Kim J.-S."/>
            <person name="Suh M.K."/>
            <person name="Eom M.K."/>
            <person name="Lee J.-S."/>
        </authorList>
    </citation>
    <scope>NUCLEOTIDE SEQUENCE [LARGE SCALE GENOMIC DNA]</scope>
    <source>
        <strain evidence="2 3">SA3-5</strain>
    </source>
</reference>
<keyword evidence="1" id="KW-0812">Transmembrane</keyword>
<feature type="transmembrane region" description="Helical" evidence="1">
    <location>
        <begin position="211"/>
        <end position="236"/>
    </location>
</feature>
<dbReference type="RefSeq" id="WP_271348132.1">
    <property type="nucleotide sequence ID" value="NZ_JAQJZJ010000005.1"/>
</dbReference>
<comment type="caution">
    <text evidence="2">The sequence shown here is derived from an EMBL/GenBank/DDBJ whole genome shotgun (WGS) entry which is preliminary data.</text>
</comment>
<evidence type="ECO:0000313" key="3">
    <source>
        <dbReference type="Proteomes" id="UP001212042"/>
    </source>
</evidence>
<keyword evidence="1" id="KW-0472">Membrane</keyword>
<name>A0ABT4XGD6_9PSED</name>
<feature type="transmembrane region" description="Helical" evidence="1">
    <location>
        <begin position="83"/>
        <end position="105"/>
    </location>
</feature>
<dbReference type="EMBL" id="JAQJZJ010000005">
    <property type="protein sequence ID" value="MDA7087247.1"/>
    <property type="molecule type" value="Genomic_DNA"/>
</dbReference>
<keyword evidence="1" id="KW-1133">Transmembrane helix</keyword>